<dbReference type="Pfam" id="PF00575">
    <property type="entry name" value="S1"/>
    <property type="match status" value="1"/>
</dbReference>
<dbReference type="NCBIfam" id="TIGR00358">
    <property type="entry name" value="3_prime_RNase"/>
    <property type="match status" value="1"/>
</dbReference>
<dbReference type="SUPFAM" id="SSF50249">
    <property type="entry name" value="Nucleic acid-binding proteins"/>
    <property type="match status" value="3"/>
</dbReference>
<evidence type="ECO:0000313" key="11">
    <source>
        <dbReference type="Proteomes" id="UP001221217"/>
    </source>
</evidence>
<dbReference type="PROSITE" id="PS50126">
    <property type="entry name" value="S1"/>
    <property type="match status" value="1"/>
</dbReference>
<gene>
    <name evidence="10" type="ORF">PQJ61_09465</name>
</gene>
<dbReference type="GO" id="GO:0003723">
    <property type="term" value="F:RNA binding"/>
    <property type="evidence" value="ECO:0007669"/>
    <property type="project" value="UniProtKB-KW"/>
</dbReference>
<dbReference type="Pfam" id="PF17876">
    <property type="entry name" value="CSD2"/>
    <property type="match status" value="1"/>
</dbReference>
<dbReference type="PANTHER" id="PTHR23355">
    <property type="entry name" value="RIBONUCLEASE"/>
    <property type="match status" value="1"/>
</dbReference>
<keyword evidence="7" id="KW-0269">Exonuclease</keyword>
<dbReference type="Proteomes" id="UP001221217">
    <property type="component" value="Unassembled WGS sequence"/>
</dbReference>
<organism evidence="10 11">
    <name type="scientific">Candidatus Thalassospirochaeta sargassi</name>
    <dbReference type="NCBI Taxonomy" id="3119039"/>
    <lineage>
        <taxon>Bacteria</taxon>
        <taxon>Pseudomonadati</taxon>
        <taxon>Spirochaetota</taxon>
        <taxon>Spirochaetia</taxon>
        <taxon>Spirochaetales</taxon>
        <taxon>Spirochaetaceae</taxon>
        <taxon>Candidatus Thalassospirochaeta</taxon>
    </lineage>
</organism>
<keyword evidence="6" id="KW-0378">Hydrolase</keyword>
<dbReference type="CDD" id="cd04471">
    <property type="entry name" value="S1_RNase_R"/>
    <property type="match status" value="1"/>
</dbReference>
<dbReference type="InterPro" id="IPR012340">
    <property type="entry name" value="NA-bd_OB-fold"/>
</dbReference>
<dbReference type="EMBL" id="JAQQAL010000021">
    <property type="protein sequence ID" value="MDC7226978.1"/>
    <property type="molecule type" value="Genomic_DNA"/>
</dbReference>
<evidence type="ECO:0000256" key="4">
    <source>
        <dbReference type="ARBA" id="ARBA00022490"/>
    </source>
</evidence>
<dbReference type="SMART" id="SM00316">
    <property type="entry name" value="S1"/>
    <property type="match status" value="1"/>
</dbReference>
<keyword evidence="8" id="KW-0694">RNA-binding</keyword>
<dbReference type="InterPro" id="IPR050180">
    <property type="entry name" value="RNR_Ribonuclease"/>
</dbReference>
<dbReference type="InterPro" id="IPR004476">
    <property type="entry name" value="RNase_II/RNase_R"/>
</dbReference>
<dbReference type="InterPro" id="IPR003029">
    <property type="entry name" value="S1_domain"/>
</dbReference>
<dbReference type="Pfam" id="PF08206">
    <property type="entry name" value="OB_RNB"/>
    <property type="match status" value="1"/>
</dbReference>
<evidence type="ECO:0000313" key="10">
    <source>
        <dbReference type="EMBL" id="MDC7226978.1"/>
    </source>
</evidence>
<dbReference type="SMART" id="SM00955">
    <property type="entry name" value="RNB"/>
    <property type="match status" value="1"/>
</dbReference>
<evidence type="ECO:0000256" key="1">
    <source>
        <dbReference type="ARBA" id="ARBA00001849"/>
    </source>
</evidence>
<feature type="domain" description="S1 motif" evidence="9">
    <location>
        <begin position="624"/>
        <end position="704"/>
    </location>
</feature>
<evidence type="ECO:0000256" key="7">
    <source>
        <dbReference type="ARBA" id="ARBA00022839"/>
    </source>
</evidence>
<dbReference type="Pfam" id="PF00773">
    <property type="entry name" value="RNB"/>
    <property type="match status" value="1"/>
</dbReference>
<sequence>MNEQNIIKYLKNQKKEPVNRTTILSDFGGHDEEMVTSMLDKLLEAGEIVRYDRMIGLPEQFDLVSGILRIAMGGFGFIKQAADGDDLYVPAKNIGKAFSGDTVLAKKLKNLNKSDSYIGKVIRVTNRAKTEFVGTYRSSGSYGFVTPDDRNMRNAFFISDDKRKGAVTDQKVVVKLLTWRDGKDNPEGEITQVLGHKDAPGMDITALLRRYEVSASFPEEVETAAAALSAGDPEIDPSGRQDFRDLPTVTIDSESTTVRDDAISAVAGDDGSYRLYAHIADPLYYLSAENPGPMFDEAEKRGRSIYLPGTTVPMLPSEVCEHLGSLNPGVDRPAMSVIIEIDKQGNSTSVDVVDSIIRSDGCVSYRQLSEYLEGDKESIMAELKDAGFPADNFEVEFLRLRDAATLLRENNIQKGRVEFSSKDFFFEFDENGKAIDIQVKEQGIAERIVSEFMLAANESVAEYCRQKGIPCLYRTQAEPNESEVARYTESLNQFDGLRGMVGEPFTSGQMQAILKMAEDCERPLLVERQTLKLLRKAEYSVEPKPHFSLATSGYCQFTSPLRRFSDLVIHRSIRLSRLGSEENKWFADAEKRIEALSEVDRTVNFISKEAENMKKAEYMSQHIGEEFQGIIVNAARFGLTIELENSVRGLVPVKSLKDDFYQFDPETIALTGKDSRKSFTLGDPVSVITKSADTVSGEIVFEIVNHD</sequence>
<accession>A0AAJ1ICW1</accession>
<comment type="subcellular location">
    <subcellularLocation>
        <location evidence="2">Cytoplasm</location>
    </subcellularLocation>
</comment>
<dbReference type="InterPro" id="IPR013223">
    <property type="entry name" value="RNase_B_OB_dom"/>
</dbReference>
<protein>
    <recommendedName>
        <fullName evidence="3">exoribonuclease II</fullName>
        <ecNumber evidence="3">3.1.13.1</ecNumber>
    </recommendedName>
</protein>
<reference evidence="10 11" key="1">
    <citation type="submission" date="2022-12" db="EMBL/GenBank/DDBJ databases">
        <title>Metagenome assembled genome from gulf of manar.</title>
        <authorList>
            <person name="Kohli P."/>
            <person name="Pk S."/>
            <person name="Venkata Ramana C."/>
            <person name="Sasikala C."/>
        </authorList>
    </citation>
    <scope>NUCLEOTIDE SEQUENCE [LARGE SCALE GENOMIC DNA]</scope>
    <source>
        <strain evidence="10">JB008</strain>
    </source>
</reference>
<keyword evidence="4" id="KW-0963">Cytoplasm</keyword>
<keyword evidence="5" id="KW-0540">Nuclease</keyword>
<dbReference type="GO" id="GO:0005829">
    <property type="term" value="C:cytosol"/>
    <property type="evidence" value="ECO:0007669"/>
    <property type="project" value="TreeGrafter"/>
</dbReference>
<name>A0AAJ1ICW1_9SPIO</name>
<evidence type="ECO:0000256" key="2">
    <source>
        <dbReference type="ARBA" id="ARBA00004496"/>
    </source>
</evidence>
<evidence type="ECO:0000256" key="8">
    <source>
        <dbReference type="ARBA" id="ARBA00022884"/>
    </source>
</evidence>
<evidence type="ECO:0000256" key="3">
    <source>
        <dbReference type="ARBA" id="ARBA00012163"/>
    </source>
</evidence>
<comment type="caution">
    <text evidence="10">The sequence shown here is derived from an EMBL/GenBank/DDBJ whole genome shotgun (WGS) entry which is preliminary data.</text>
</comment>
<dbReference type="GO" id="GO:0008859">
    <property type="term" value="F:exoribonuclease II activity"/>
    <property type="evidence" value="ECO:0007669"/>
    <property type="project" value="UniProtKB-EC"/>
</dbReference>
<dbReference type="GO" id="GO:0006402">
    <property type="term" value="P:mRNA catabolic process"/>
    <property type="evidence" value="ECO:0007669"/>
    <property type="project" value="TreeGrafter"/>
</dbReference>
<comment type="catalytic activity">
    <reaction evidence="1">
        <text>Exonucleolytic cleavage in the 3'- to 5'-direction to yield nucleoside 5'-phosphates.</text>
        <dbReference type="EC" id="3.1.13.1"/>
    </reaction>
</comment>
<dbReference type="Gene3D" id="2.40.50.140">
    <property type="entry name" value="Nucleic acid-binding proteins"/>
    <property type="match status" value="2"/>
</dbReference>
<proteinExistence type="predicted"/>
<dbReference type="InterPro" id="IPR040476">
    <property type="entry name" value="CSD2"/>
</dbReference>
<dbReference type="PANTHER" id="PTHR23355:SF9">
    <property type="entry name" value="DIS3-LIKE EXONUCLEASE 2"/>
    <property type="match status" value="1"/>
</dbReference>
<evidence type="ECO:0000256" key="5">
    <source>
        <dbReference type="ARBA" id="ARBA00022722"/>
    </source>
</evidence>
<evidence type="ECO:0000259" key="9">
    <source>
        <dbReference type="PROSITE" id="PS50126"/>
    </source>
</evidence>
<dbReference type="AlphaFoldDB" id="A0AAJ1ICW1"/>
<dbReference type="EC" id="3.1.13.1" evidence="3"/>
<dbReference type="InterPro" id="IPR001900">
    <property type="entry name" value="RNase_II/R"/>
</dbReference>
<evidence type="ECO:0000256" key="6">
    <source>
        <dbReference type="ARBA" id="ARBA00022801"/>
    </source>
</evidence>